<dbReference type="Pfam" id="PF00076">
    <property type="entry name" value="RRM_1"/>
    <property type="match status" value="1"/>
</dbReference>
<evidence type="ECO:0000256" key="7">
    <source>
        <dbReference type="ARBA" id="ARBA00022853"/>
    </source>
</evidence>
<dbReference type="GO" id="GO:0003723">
    <property type="term" value="F:RNA binding"/>
    <property type="evidence" value="ECO:0007669"/>
    <property type="project" value="UniProtKB-UniRule"/>
</dbReference>
<protein>
    <submittedName>
        <fullName evidence="18">SET domain containing 1B, histone lysine methyltransferase</fullName>
    </submittedName>
</protein>
<dbReference type="PANTHER" id="PTHR45814:SF1">
    <property type="entry name" value="HISTONE-LYSINE N-METHYLTRANSFERASE SETD1B"/>
    <property type="match status" value="1"/>
</dbReference>
<dbReference type="InterPro" id="IPR035979">
    <property type="entry name" value="RBD_domain_sf"/>
</dbReference>
<dbReference type="PROSITE" id="PS50102">
    <property type="entry name" value="RRM"/>
    <property type="match status" value="1"/>
</dbReference>
<dbReference type="PANTHER" id="PTHR45814">
    <property type="entry name" value="HISTONE-LYSINE N-METHYLTRANSFERASE SETD1"/>
    <property type="match status" value="1"/>
</dbReference>
<proteinExistence type="predicted"/>
<feature type="compositionally biased region" description="Polar residues" evidence="14">
    <location>
        <begin position="540"/>
        <end position="560"/>
    </location>
</feature>
<dbReference type="SUPFAM" id="SSF82199">
    <property type="entry name" value="SET domain"/>
    <property type="match status" value="1"/>
</dbReference>
<dbReference type="InterPro" id="IPR001214">
    <property type="entry name" value="SET_dom"/>
</dbReference>
<evidence type="ECO:0000259" key="15">
    <source>
        <dbReference type="PROSITE" id="PS50102"/>
    </source>
</evidence>
<dbReference type="Ensembl" id="ENSSHBT00005015096.1">
    <property type="protein sequence ID" value="ENSSHBP00005012521.1"/>
    <property type="gene ID" value="ENSSHBG00005010976.1"/>
</dbReference>
<feature type="compositionally biased region" description="Polar residues" evidence="14">
    <location>
        <begin position="249"/>
        <end position="293"/>
    </location>
</feature>
<keyword evidence="10" id="KW-0010">Activator</keyword>
<dbReference type="GO" id="GO:0048188">
    <property type="term" value="C:Set1C/COMPASS complex"/>
    <property type="evidence" value="ECO:0007669"/>
    <property type="project" value="Ensembl"/>
</dbReference>
<dbReference type="FunFam" id="2.170.270.10:FF:000010">
    <property type="entry name" value="Histone-lysine N-methyltransferase"/>
    <property type="match status" value="1"/>
</dbReference>
<feature type="region of interest" description="Disordered" evidence="14">
    <location>
        <begin position="1532"/>
        <end position="1566"/>
    </location>
</feature>
<dbReference type="InterPro" id="IPR046341">
    <property type="entry name" value="SET_dom_sf"/>
</dbReference>
<dbReference type="Pfam" id="PF00856">
    <property type="entry name" value="SET"/>
    <property type="match status" value="1"/>
</dbReference>
<feature type="compositionally biased region" description="Basic and acidic residues" evidence="14">
    <location>
        <begin position="965"/>
        <end position="983"/>
    </location>
</feature>
<feature type="compositionally biased region" description="Acidic residues" evidence="14">
    <location>
        <begin position="997"/>
        <end position="1006"/>
    </location>
</feature>
<feature type="compositionally biased region" description="Acidic residues" evidence="14">
    <location>
        <begin position="1036"/>
        <end position="1077"/>
    </location>
</feature>
<feature type="compositionally biased region" description="Basic residues" evidence="14">
    <location>
        <begin position="1547"/>
        <end position="1556"/>
    </location>
</feature>
<feature type="compositionally biased region" description="Basic and acidic residues" evidence="14">
    <location>
        <begin position="606"/>
        <end position="617"/>
    </location>
</feature>
<keyword evidence="4" id="KW-0489">Methyltransferase</keyword>
<dbReference type="Gene3D" id="2.170.270.10">
    <property type="entry name" value="SET domain"/>
    <property type="match status" value="1"/>
</dbReference>
<keyword evidence="3" id="KW-0158">Chromosome</keyword>
<dbReference type="InterPro" id="IPR000504">
    <property type="entry name" value="RRM_dom"/>
</dbReference>
<dbReference type="FunCoup" id="A0A672UFA9">
    <property type="interactions" value="328"/>
</dbReference>
<dbReference type="InterPro" id="IPR037841">
    <property type="entry name" value="SET_SETD1A/B"/>
</dbReference>
<evidence type="ECO:0000256" key="12">
    <source>
        <dbReference type="ARBA" id="ARBA00023242"/>
    </source>
</evidence>
<evidence type="ECO:0000256" key="4">
    <source>
        <dbReference type="ARBA" id="ARBA00022603"/>
    </source>
</evidence>
<comment type="subcellular location">
    <subcellularLocation>
        <location evidence="1">Chromosome</location>
    </subcellularLocation>
    <subcellularLocation>
        <location evidence="2">Nucleus speckle</location>
    </subcellularLocation>
</comment>
<dbReference type="InterPro" id="IPR034468">
    <property type="entry name" value="Set1B_RRM"/>
</dbReference>
<feature type="region of interest" description="Disordered" evidence="14">
    <location>
        <begin position="1216"/>
        <end position="1239"/>
    </location>
</feature>
<dbReference type="CDD" id="cd19169">
    <property type="entry name" value="SET_SETD1"/>
    <property type="match status" value="1"/>
</dbReference>
<dbReference type="CDD" id="cd12549">
    <property type="entry name" value="RRM_Set1B"/>
    <property type="match status" value="1"/>
</dbReference>
<feature type="compositionally biased region" description="Polar residues" evidence="14">
    <location>
        <begin position="22"/>
        <end position="39"/>
    </location>
</feature>
<evidence type="ECO:0000256" key="10">
    <source>
        <dbReference type="ARBA" id="ARBA00023159"/>
    </source>
</evidence>
<keyword evidence="8 13" id="KW-0694">RNA-binding</keyword>
<feature type="domain" description="SET" evidence="16">
    <location>
        <begin position="1767"/>
        <end position="1884"/>
    </location>
</feature>
<evidence type="ECO:0000256" key="6">
    <source>
        <dbReference type="ARBA" id="ARBA00022691"/>
    </source>
</evidence>
<evidence type="ECO:0000259" key="17">
    <source>
        <dbReference type="PROSITE" id="PS50868"/>
    </source>
</evidence>
<evidence type="ECO:0000256" key="8">
    <source>
        <dbReference type="ARBA" id="ARBA00022884"/>
    </source>
</evidence>
<feature type="compositionally biased region" description="Basic and acidic residues" evidence="14">
    <location>
        <begin position="492"/>
        <end position="521"/>
    </location>
</feature>
<keyword evidence="7" id="KW-0156">Chromatin regulator</keyword>
<dbReference type="FunFam" id="3.30.70.330:FF:000178">
    <property type="entry name" value="Histone-lysine N-methyltransferase"/>
    <property type="match status" value="1"/>
</dbReference>
<feature type="region of interest" description="Disordered" evidence="14">
    <location>
        <begin position="1345"/>
        <end position="1413"/>
    </location>
</feature>
<feature type="compositionally biased region" description="Acidic residues" evidence="14">
    <location>
        <begin position="637"/>
        <end position="646"/>
    </location>
</feature>
<sequence>MSFREIKAGEKAKHPEDHGKKQSSSWINGMENSTQASTSVEKRNHHWRSYKLIIDPALKKGQHKLYRYDGQHFSMPNSGIAPVDCVRDPRIGRIWTKTKELELSVPKFKIDEFYVGPVPPKQVTFAKLNDNIRENFLTDMCKKYGEVEEVEILYNPKNKKHLGIAKVIFATVKGAREAVQHLHNTSVMGNIIHVELDTKGETRMRFYELLVNGLYTPQTLPVGTEQDVSPTVNETLQLTDSLKRLKDSNLSSAGSSVTPNSSTPFSHDTAYSSCRQDTPNSYSQFTPQSQGTPHTPRLGTPFSQDSTYSSRQTTPVYHFGQDSGYKPRRHETKFTDAYNRRPGHHYVHNSAGVFRGTEHQFSTYKSHQPEPVQFSHTPPLSHSSSSSYKSAFSPYQAPAVFPQADEQPFPQTSREAEYRRPAPPPTEMVVESSAAPNIDFVPVKEKQEEPPPPLPESNSAPEPSTVSFSQTPERSETPGTPTMESEMQHNSLDSRIEMLLKEQRTKLPFLNEHDSDNEIRMEGSPISSSSSQLSPIPMYGSNSQPGYRGQTPSSRPSSTGLEDISPTPLPDSDDDEPIPGTASLSQNSRGTSEASMTPIDQLSRTSKLETSEAKEMVPGDQTPTSEKMDEGQHSSGEDMEISDDETNPAPITSAECAKTIVVNSSVSNTAVMAPSIPPMPPPGFPPLPPPPPPPPQPGFPMPPPLPPPPPPTHPAVTVPPPTTPCPSWGPSTSYLASVDMISVLGNQWGGMPMSFQMQTQMLSRMMQAQNTYQYPPFMTGRMQFVNLPPYRPFSMGAALGRGQQWPPLPKFDPSVPPPGYEPKKEDPHKATVDGVLLVIVKELKAIMKRDLNRKMVEVVAFRAFDDWWDKKERLAKASLTPVKSGGELEEKPKPKDRIASCLLENWNKGEGLGYEGIGLGIGLRGAIRLPSFKVKRKEPPEAASAGDQKRIRPSTSVDDEDEESERDRDASDTTSDLSKKDAEAVGLRRRPARPLELDSEGEEGDETSGKEEESSSEKEEEQEEEGGLVKAAPGKEEEEDEEEDEDDDEDEEDDEDEDEEEEETGIDTSDKEEEQDSEEGKHEDSSEFESSSDSDDEDEDDEDEEEEEEEEVAEDQDREAMVAETEHEPASHELPDDERETILELYPVDDYMDATGLGLAEPALAVKDEGMEEIKAGEGECGEVPEASIAAETLKHLVMERDQETKLALSPICRPEEESEPTAMLEPEIQEGPKPDSQDEEAALCLSTPVGVFGEPLPNKSSFFSKSEDSSLEARVKTKLPSAAEEDERLPRTPGLEVMIHSETDALLLPAHKVPSSMLPLPSTPGKEEPLVPPEKFPEHLLVTKTSVEEEIPRTPGRDILAKSSHPFAKSQSTDTVPATPGSDAPLTGSSLTLSSPQVPGSPFSYPSQSPGINSGIPRTPGRDFTFTPTFPEAGATIPCLLSGKKQSEDDLDEKPFKEPLGASLTISMNSVPSPIPFASPPQADFHTDMGLPPDEPIPVAVLPCMHGDGRMPIEECKAEVKSVLLSSEVPPGASILPPPAPPSVLPKRRPGRPKRSPPSVLSLDMYSGKTIEPPPMPVALVESAVGKELLSGHPDAFYGLKDPEAVTLDFRNDGFHEKIAAETVAEKLPFKELENQWNEDFKEEEAHAKPKRQWRRQKKSPEHLPAIPSPEYSPPRPQFRPRSEFEEMTILYDIWNGGIDEEDIKFMCITYDRLLQQDNGMDWLNDTLWVFHPYILSHCICLLKYLRSFCLHLNQTFFFSLPFRKKKLKFCKSHIHDWGLFAMEPIAADEMVIEYVGQNIRQVIADMREKRYEDEGIGSSYMFRVDHDTIIDATKCGNFARFINHSCNPNCYAKVITVESQKKIVIYSKQHINVNEEITYDYKFPIEDVKIPCLCGSENCRGTLN</sequence>
<evidence type="ECO:0000256" key="9">
    <source>
        <dbReference type="ARBA" id="ARBA00023015"/>
    </source>
</evidence>
<dbReference type="GO" id="GO:0042800">
    <property type="term" value="F:histone H3K4 methyltransferase activity"/>
    <property type="evidence" value="ECO:0007669"/>
    <property type="project" value="Ensembl"/>
</dbReference>
<dbReference type="SMART" id="SM00360">
    <property type="entry name" value="RRM"/>
    <property type="match status" value="1"/>
</dbReference>
<feature type="compositionally biased region" description="Low complexity" evidence="14">
    <location>
        <begin position="1387"/>
        <end position="1396"/>
    </location>
</feature>
<evidence type="ECO:0000256" key="14">
    <source>
        <dbReference type="SAM" id="MobiDB-lite"/>
    </source>
</evidence>
<dbReference type="SMART" id="SM00508">
    <property type="entry name" value="PostSET"/>
    <property type="match status" value="1"/>
</dbReference>
<feature type="region of interest" description="Disordered" evidence="14">
    <location>
        <begin position="362"/>
        <end position="389"/>
    </location>
</feature>
<dbReference type="PROSITE" id="PS50868">
    <property type="entry name" value="POST_SET"/>
    <property type="match status" value="1"/>
</dbReference>
<evidence type="ECO:0000256" key="5">
    <source>
        <dbReference type="ARBA" id="ARBA00022679"/>
    </source>
</evidence>
<dbReference type="InterPro" id="IPR003616">
    <property type="entry name" value="Post-SET_dom"/>
</dbReference>
<dbReference type="SUPFAM" id="SSF54928">
    <property type="entry name" value="RNA-binding domain, RBD"/>
    <property type="match status" value="1"/>
</dbReference>
<reference evidence="18" key="2">
    <citation type="submission" date="2025-08" db="UniProtKB">
        <authorList>
            <consortium name="Ensembl"/>
        </authorList>
    </citation>
    <scope>IDENTIFICATION</scope>
</reference>
<dbReference type="InterPro" id="IPR012677">
    <property type="entry name" value="Nucleotide-bd_a/b_plait_sf"/>
</dbReference>
<dbReference type="OMA" id="LPCMHGD"/>
<evidence type="ECO:0000256" key="11">
    <source>
        <dbReference type="ARBA" id="ARBA00023163"/>
    </source>
</evidence>
<keyword evidence="5" id="KW-0808">Transferase</keyword>
<organism evidence="18 19">
    <name type="scientific">Strigops habroptila</name>
    <name type="common">Kakapo</name>
    <dbReference type="NCBI Taxonomy" id="2489341"/>
    <lineage>
        <taxon>Eukaryota</taxon>
        <taxon>Metazoa</taxon>
        <taxon>Chordata</taxon>
        <taxon>Craniata</taxon>
        <taxon>Vertebrata</taxon>
        <taxon>Euteleostomi</taxon>
        <taxon>Archelosauria</taxon>
        <taxon>Archosauria</taxon>
        <taxon>Dinosauria</taxon>
        <taxon>Saurischia</taxon>
        <taxon>Theropoda</taxon>
        <taxon>Coelurosauria</taxon>
        <taxon>Aves</taxon>
        <taxon>Neognathae</taxon>
        <taxon>Neoaves</taxon>
        <taxon>Telluraves</taxon>
        <taxon>Australaves</taxon>
        <taxon>Psittaciformes</taxon>
        <taxon>Psittacidae</taxon>
        <taxon>Strigops</taxon>
    </lineage>
</organism>
<keyword evidence="6" id="KW-0949">S-adenosyl-L-methionine</keyword>
<feature type="compositionally biased region" description="Polar residues" evidence="14">
    <location>
        <begin position="582"/>
        <end position="605"/>
    </location>
</feature>
<feature type="compositionally biased region" description="Basic and acidic residues" evidence="14">
    <location>
        <begin position="1007"/>
        <end position="1017"/>
    </location>
</feature>
<dbReference type="InParanoid" id="A0A672UFA9"/>
<name>A0A672UFA9_STRHB</name>
<evidence type="ECO:0000259" key="16">
    <source>
        <dbReference type="PROSITE" id="PS50280"/>
    </source>
</evidence>
<feature type="compositionally biased region" description="Polar residues" evidence="14">
    <location>
        <begin position="465"/>
        <end position="491"/>
    </location>
</feature>
<feature type="compositionally biased region" description="Basic and acidic residues" evidence="14">
    <location>
        <begin position="626"/>
        <end position="636"/>
    </location>
</feature>
<dbReference type="SMART" id="SM00317">
    <property type="entry name" value="SET"/>
    <property type="match status" value="1"/>
</dbReference>
<feature type="domain" description="RRM" evidence="15">
    <location>
        <begin position="111"/>
        <end position="199"/>
    </location>
</feature>
<feature type="region of interest" description="Disordered" evidence="14">
    <location>
        <begin position="1263"/>
        <end position="1296"/>
    </location>
</feature>
<dbReference type="Proteomes" id="UP000472266">
    <property type="component" value="Chromosome 12"/>
</dbReference>
<accession>A0A672UFA9</accession>
<dbReference type="GeneTree" id="ENSGT00940000154575"/>
<keyword evidence="11" id="KW-0804">Transcription</keyword>
<feature type="region of interest" description="Disordered" evidence="14">
    <location>
        <begin position="249"/>
        <end position="328"/>
    </location>
</feature>
<feature type="compositionally biased region" description="Basic and acidic residues" evidence="14">
    <location>
        <begin position="1347"/>
        <end position="1361"/>
    </location>
</feature>
<dbReference type="InterPro" id="IPR024657">
    <property type="entry name" value="COMPASS_Set1_N-SET"/>
</dbReference>
<feature type="domain" description="Post-SET" evidence="17">
    <location>
        <begin position="1890"/>
        <end position="1906"/>
    </location>
</feature>
<evidence type="ECO:0000256" key="3">
    <source>
        <dbReference type="ARBA" id="ARBA00022454"/>
    </source>
</evidence>
<feature type="region of interest" description="Disordered" evidence="14">
    <location>
        <begin position="1"/>
        <end position="42"/>
    </location>
</feature>
<keyword evidence="19" id="KW-1185">Reference proteome</keyword>
<feature type="compositionally biased region" description="Basic residues" evidence="14">
    <location>
        <begin position="1650"/>
        <end position="1659"/>
    </location>
</feature>
<reference evidence="18" key="3">
    <citation type="submission" date="2025-09" db="UniProtKB">
        <authorList>
            <consortium name="Ensembl"/>
        </authorList>
    </citation>
    <scope>IDENTIFICATION</scope>
</reference>
<feature type="region of interest" description="Disordered" evidence="14">
    <location>
        <begin position="1643"/>
        <end position="1680"/>
    </location>
</feature>
<feature type="compositionally biased region" description="Acidic residues" evidence="14">
    <location>
        <begin position="1086"/>
        <end position="1117"/>
    </location>
</feature>
<dbReference type="GO" id="GO:0016607">
    <property type="term" value="C:nuclear speck"/>
    <property type="evidence" value="ECO:0007669"/>
    <property type="project" value="UniProtKB-SubCell"/>
</dbReference>
<reference evidence="18 19" key="1">
    <citation type="submission" date="2019-11" db="EMBL/GenBank/DDBJ databases">
        <title>Strigops habroptila (kakapo) genome, bStrHab1, primary haplotype, v2.</title>
        <authorList>
            <person name="Jarvis E.D."/>
            <person name="Howard J."/>
            <person name="Rhie A."/>
            <person name="Phillippy A."/>
            <person name="Korlach J."/>
            <person name="Digby A."/>
            <person name="Iorns D."/>
            <person name="Eason D."/>
            <person name="Robertson B."/>
            <person name="Raemaekers T."/>
            <person name="Howe K."/>
            <person name="Lewin H."/>
            <person name="Damas J."/>
            <person name="Hastie A."/>
            <person name="Tracey A."/>
            <person name="Chow W."/>
            <person name="Fedrigo O."/>
        </authorList>
    </citation>
    <scope>NUCLEOTIDE SEQUENCE [LARGE SCALE GENOMIC DNA]</scope>
</reference>
<dbReference type="Gene3D" id="3.30.70.330">
    <property type="match status" value="1"/>
</dbReference>
<dbReference type="GO" id="GO:0005737">
    <property type="term" value="C:cytoplasm"/>
    <property type="evidence" value="ECO:0007669"/>
    <property type="project" value="Ensembl"/>
</dbReference>
<feature type="region of interest" description="Disordered" evidence="14">
    <location>
        <begin position="682"/>
        <end position="716"/>
    </location>
</feature>
<keyword evidence="9" id="KW-0805">Transcription regulation</keyword>
<feature type="compositionally biased region" description="Basic and acidic residues" evidence="14">
    <location>
        <begin position="1"/>
        <end position="20"/>
    </location>
</feature>
<feature type="region of interest" description="Disordered" evidence="14">
    <location>
        <begin position="936"/>
        <end position="1139"/>
    </location>
</feature>
<feature type="compositionally biased region" description="Low complexity" evidence="14">
    <location>
        <begin position="524"/>
        <end position="537"/>
    </location>
</feature>
<evidence type="ECO:0000313" key="19">
    <source>
        <dbReference type="Proteomes" id="UP000472266"/>
    </source>
</evidence>
<feature type="compositionally biased region" description="Basic and acidic residues" evidence="14">
    <location>
        <begin position="1266"/>
        <end position="1276"/>
    </location>
</feature>
<evidence type="ECO:0000313" key="18">
    <source>
        <dbReference type="Ensembl" id="ENSSHBP00005012521.1"/>
    </source>
</evidence>
<gene>
    <name evidence="18" type="primary">SETD1B</name>
</gene>
<dbReference type="GO" id="GO:0005694">
    <property type="term" value="C:chromosome"/>
    <property type="evidence" value="ECO:0007669"/>
    <property type="project" value="UniProtKB-SubCell"/>
</dbReference>
<dbReference type="SMART" id="SM01291">
    <property type="entry name" value="N-SET"/>
    <property type="match status" value="1"/>
</dbReference>
<evidence type="ECO:0000256" key="13">
    <source>
        <dbReference type="PROSITE-ProRule" id="PRU00176"/>
    </source>
</evidence>
<dbReference type="GO" id="GO:0032259">
    <property type="term" value="P:methylation"/>
    <property type="evidence" value="ECO:0007669"/>
    <property type="project" value="UniProtKB-KW"/>
</dbReference>
<feature type="region of interest" description="Disordered" evidence="14">
    <location>
        <begin position="401"/>
        <end position="650"/>
    </location>
</feature>
<feature type="compositionally biased region" description="Polar residues" evidence="14">
    <location>
        <begin position="301"/>
        <end position="315"/>
    </location>
</feature>
<dbReference type="InterPro" id="IPR044570">
    <property type="entry name" value="Set1-like"/>
</dbReference>
<feature type="compositionally biased region" description="Pro residues" evidence="14">
    <location>
        <begin position="1668"/>
        <end position="1679"/>
    </location>
</feature>
<dbReference type="PROSITE" id="PS50280">
    <property type="entry name" value="SET"/>
    <property type="match status" value="1"/>
</dbReference>
<evidence type="ECO:0000256" key="2">
    <source>
        <dbReference type="ARBA" id="ARBA00004324"/>
    </source>
</evidence>
<feature type="compositionally biased region" description="Basic and acidic residues" evidence="14">
    <location>
        <begin position="1118"/>
        <end position="1134"/>
    </location>
</feature>
<evidence type="ECO:0000256" key="1">
    <source>
        <dbReference type="ARBA" id="ARBA00004286"/>
    </source>
</evidence>
<keyword evidence="12" id="KW-0539">Nucleus</keyword>